<name>A0A839HLY4_9BURK</name>
<feature type="transmembrane region" description="Helical" evidence="3">
    <location>
        <begin position="12"/>
        <end position="32"/>
    </location>
</feature>
<dbReference type="AlphaFoldDB" id="A0A839HLY4"/>
<evidence type="ECO:0000256" key="2">
    <source>
        <dbReference type="ARBA" id="ARBA00022679"/>
    </source>
</evidence>
<accession>A0A839HLY4</accession>
<keyword evidence="5" id="KW-1185">Reference proteome</keyword>
<reference evidence="4 5" key="1">
    <citation type="submission" date="2020-08" db="EMBL/GenBank/DDBJ databases">
        <title>Aquariorum lacteus gen. nov., sp. nov., a new member of the family Comamonadaceae, isolated from freshwater aquarium.</title>
        <authorList>
            <person name="Chun S.-J."/>
        </authorList>
    </citation>
    <scope>NUCLEOTIDE SEQUENCE [LARGE SCALE GENOMIC DNA]</scope>
    <source>
        <strain evidence="4 5">SJAQ100</strain>
    </source>
</reference>
<keyword evidence="3" id="KW-0472">Membrane</keyword>
<dbReference type="Proteomes" id="UP000586093">
    <property type="component" value="Unassembled WGS sequence"/>
</dbReference>
<keyword evidence="1" id="KW-0328">Glycosyltransferase</keyword>
<dbReference type="CDD" id="cd03789">
    <property type="entry name" value="GT9_LPS_heptosyltransferase"/>
    <property type="match status" value="1"/>
</dbReference>
<evidence type="ECO:0000313" key="4">
    <source>
        <dbReference type="EMBL" id="MBB1163283.1"/>
    </source>
</evidence>
<gene>
    <name evidence="4" type="ORF">H4F90_15015</name>
</gene>
<dbReference type="EMBL" id="JACIVI010000008">
    <property type="protein sequence ID" value="MBB1163283.1"/>
    <property type="molecule type" value="Genomic_DNA"/>
</dbReference>
<sequence length="381" mass="41701">MNATEDRPARVLVYHIGSLGDTLMVLPALWALKAHWPQARFTLLTKRTPLKHVVVADALIQDAGIFEDVIEYPGARHGGDSLRQRLRQIGLLLKLRLRRFDAIVYLAPSERQPVQVARDAAFFKLSGIPRRLGFDGFGPLPSRSTVPLPTLPIEAEALMQRLRAGGLPLPPLDAARRDCGVNAHELARVRDWLATQSGTDGGRPWLAIGPGSNMPAKIWPLDRYAEVIATLMREFDLWPVVFGGPEDKVAGQALVERLGAGYIAAGQLSLREAAAGMRGCVLYLGNDTGTMHLAASENVPCVVPFSARDFPGKWHPMGPDHAVIRRRPDCEGCMLERCEARRMHCMLDIGVDEVLDAARAVLARRSPSSSSLPRGRAAFTA</sequence>
<keyword evidence="3" id="KW-1133">Transmembrane helix</keyword>
<proteinExistence type="predicted"/>
<keyword evidence="2 4" id="KW-0808">Transferase</keyword>
<dbReference type="PANTHER" id="PTHR30160">
    <property type="entry name" value="TETRAACYLDISACCHARIDE 4'-KINASE-RELATED"/>
    <property type="match status" value="1"/>
</dbReference>
<dbReference type="GO" id="GO:0009244">
    <property type="term" value="P:lipopolysaccharide core region biosynthetic process"/>
    <property type="evidence" value="ECO:0007669"/>
    <property type="project" value="TreeGrafter"/>
</dbReference>
<keyword evidence="3" id="KW-0812">Transmembrane</keyword>
<dbReference type="Gene3D" id="3.40.50.2000">
    <property type="entry name" value="Glycogen Phosphorylase B"/>
    <property type="match status" value="2"/>
</dbReference>
<comment type="caution">
    <text evidence="4">The sequence shown here is derived from an EMBL/GenBank/DDBJ whole genome shotgun (WGS) entry which is preliminary data.</text>
</comment>
<evidence type="ECO:0000256" key="1">
    <source>
        <dbReference type="ARBA" id="ARBA00022676"/>
    </source>
</evidence>
<dbReference type="GO" id="GO:0005829">
    <property type="term" value="C:cytosol"/>
    <property type="evidence" value="ECO:0007669"/>
    <property type="project" value="TreeGrafter"/>
</dbReference>
<evidence type="ECO:0000313" key="5">
    <source>
        <dbReference type="Proteomes" id="UP000586093"/>
    </source>
</evidence>
<organism evidence="4 5">
    <name type="scientific">Aquariibacter albus</name>
    <dbReference type="NCBI Taxonomy" id="2759899"/>
    <lineage>
        <taxon>Bacteria</taxon>
        <taxon>Pseudomonadati</taxon>
        <taxon>Pseudomonadota</taxon>
        <taxon>Betaproteobacteria</taxon>
        <taxon>Burkholderiales</taxon>
        <taxon>Sphaerotilaceae</taxon>
        <taxon>Aquariibacter</taxon>
    </lineage>
</organism>
<evidence type="ECO:0000256" key="3">
    <source>
        <dbReference type="SAM" id="Phobius"/>
    </source>
</evidence>
<dbReference type="Pfam" id="PF01075">
    <property type="entry name" value="Glyco_transf_9"/>
    <property type="match status" value="1"/>
</dbReference>
<protein>
    <submittedName>
        <fullName evidence="4">Glycosyltransferase family 9 protein</fullName>
    </submittedName>
</protein>
<dbReference type="SUPFAM" id="SSF53756">
    <property type="entry name" value="UDP-Glycosyltransferase/glycogen phosphorylase"/>
    <property type="match status" value="1"/>
</dbReference>
<dbReference type="RefSeq" id="WP_182666063.1">
    <property type="nucleotide sequence ID" value="NZ_JACIVI010000008.1"/>
</dbReference>
<dbReference type="InterPro" id="IPR051199">
    <property type="entry name" value="LPS_LOS_Heptosyltrfase"/>
</dbReference>
<dbReference type="InterPro" id="IPR002201">
    <property type="entry name" value="Glyco_trans_9"/>
</dbReference>
<dbReference type="GO" id="GO:0008713">
    <property type="term" value="F:ADP-heptose-lipopolysaccharide heptosyltransferase activity"/>
    <property type="evidence" value="ECO:0007669"/>
    <property type="project" value="TreeGrafter"/>
</dbReference>